<feature type="region of interest" description="Disordered" evidence="1">
    <location>
        <begin position="73"/>
        <end position="93"/>
    </location>
</feature>
<dbReference type="Proteomes" id="UP001499967">
    <property type="component" value="Unassembled WGS sequence"/>
</dbReference>
<dbReference type="EMBL" id="BAAAHP010000164">
    <property type="protein sequence ID" value="GAA0896014.1"/>
    <property type="molecule type" value="Genomic_DNA"/>
</dbReference>
<dbReference type="InterPro" id="IPR013429">
    <property type="entry name" value="Regulatory_FmdB_Zinc_ribbon"/>
</dbReference>
<protein>
    <recommendedName>
        <fullName evidence="2">Putative regulatory protein FmdB zinc ribbon domain-containing protein</fullName>
    </recommendedName>
</protein>
<gene>
    <name evidence="3" type="ORF">GCM10009559_53630</name>
</gene>
<dbReference type="SMART" id="SM00834">
    <property type="entry name" value="CxxC_CXXC_SSSS"/>
    <property type="match status" value="1"/>
</dbReference>
<sequence length="93" mass="10086">MAVYAFQCVEHGPVDVRFPIGTAPPTSSCPRCGAAMRRLFSPPALRLSSRALVAAIERDERSRTDPEVVTAIPARAGRPARATHPAQQRLPRP</sequence>
<reference evidence="4" key="1">
    <citation type="journal article" date="2019" name="Int. J. Syst. Evol. Microbiol.">
        <title>The Global Catalogue of Microorganisms (GCM) 10K type strain sequencing project: providing services to taxonomists for standard genome sequencing and annotation.</title>
        <authorList>
            <consortium name="The Broad Institute Genomics Platform"/>
            <consortium name="The Broad Institute Genome Sequencing Center for Infectious Disease"/>
            <person name="Wu L."/>
            <person name="Ma J."/>
        </authorList>
    </citation>
    <scope>NUCLEOTIDE SEQUENCE [LARGE SCALE GENOMIC DNA]</scope>
    <source>
        <strain evidence="4">JCM 11117</strain>
    </source>
</reference>
<dbReference type="RefSeq" id="WP_343944366.1">
    <property type="nucleotide sequence ID" value="NZ_BAAAHP010000164.1"/>
</dbReference>
<dbReference type="NCBIfam" id="TIGR02605">
    <property type="entry name" value="CxxC_CxxC_SSSS"/>
    <property type="match status" value="1"/>
</dbReference>
<feature type="domain" description="Putative regulatory protein FmdB zinc ribbon" evidence="2">
    <location>
        <begin position="1"/>
        <end position="41"/>
    </location>
</feature>
<evidence type="ECO:0000256" key="1">
    <source>
        <dbReference type="SAM" id="MobiDB-lite"/>
    </source>
</evidence>
<name>A0ABP3YP03_9PSEU</name>
<organism evidence="3 4">
    <name type="scientific">Pseudonocardia zijingensis</name>
    <dbReference type="NCBI Taxonomy" id="153376"/>
    <lineage>
        <taxon>Bacteria</taxon>
        <taxon>Bacillati</taxon>
        <taxon>Actinomycetota</taxon>
        <taxon>Actinomycetes</taxon>
        <taxon>Pseudonocardiales</taxon>
        <taxon>Pseudonocardiaceae</taxon>
        <taxon>Pseudonocardia</taxon>
    </lineage>
</organism>
<accession>A0ABP3YP03</accession>
<comment type="caution">
    <text evidence="3">The sequence shown here is derived from an EMBL/GenBank/DDBJ whole genome shotgun (WGS) entry which is preliminary data.</text>
</comment>
<proteinExistence type="predicted"/>
<evidence type="ECO:0000259" key="2">
    <source>
        <dbReference type="SMART" id="SM00834"/>
    </source>
</evidence>
<evidence type="ECO:0000313" key="4">
    <source>
        <dbReference type="Proteomes" id="UP001499967"/>
    </source>
</evidence>
<evidence type="ECO:0000313" key="3">
    <source>
        <dbReference type="EMBL" id="GAA0896014.1"/>
    </source>
</evidence>
<feature type="compositionally biased region" description="Low complexity" evidence="1">
    <location>
        <begin position="73"/>
        <end position="86"/>
    </location>
</feature>
<keyword evidence="4" id="KW-1185">Reference proteome</keyword>